<name>A0A372L7N6_9BACI</name>
<gene>
    <name evidence="1" type="ORF">D0466_18875</name>
</gene>
<protein>
    <submittedName>
        <fullName evidence="1">Uncharacterized protein</fullName>
    </submittedName>
</protein>
<sequence>MYFGWATALNSCVVGEDNNRWLKEHPFPHDYPGSVISLTGEDFKTKNYLAPRDQALTVAFSPFGVSTFQGECVKVITKASESILR</sequence>
<comment type="caution">
    <text evidence="1">The sequence shown here is derived from an EMBL/GenBank/DDBJ whole genome shotgun (WGS) entry which is preliminary data.</text>
</comment>
<keyword evidence="2" id="KW-1185">Reference proteome</keyword>
<reference evidence="1 2" key="1">
    <citation type="submission" date="2018-08" db="EMBL/GenBank/DDBJ databases">
        <title>Bacillus chawlae sp. nov., Bacillus glennii sp. nov., and Bacillus saganii sp. nov. Isolated from the Vehicle Assembly Building at Kennedy Space Center where the Viking Spacecraft were Assembled.</title>
        <authorList>
            <person name="Seuylemezian A."/>
            <person name="Vaishampayan P."/>
        </authorList>
    </citation>
    <scope>NUCLEOTIDE SEQUENCE [LARGE SCALE GENOMIC DNA]</scope>
    <source>
        <strain evidence="1 2">V44-8</strain>
    </source>
</reference>
<organism evidence="1 2">
    <name type="scientific">Peribacillus glennii</name>
    <dbReference type="NCBI Taxonomy" id="2303991"/>
    <lineage>
        <taxon>Bacteria</taxon>
        <taxon>Bacillati</taxon>
        <taxon>Bacillota</taxon>
        <taxon>Bacilli</taxon>
        <taxon>Bacillales</taxon>
        <taxon>Bacillaceae</taxon>
        <taxon>Peribacillus</taxon>
    </lineage>
</organism>
<dbReference type="EMBL" id="QVTD01000016">
    <property type="protein sequence ID" value="RFU61278.1"/>
    <property type="molecule type" value="Genomic_DNA"/>
</dbReference>
<accession>A0A372L7N6</accession>
<evidence type="ECO:0000313" key="1">
    <source>
        <dbReference type="EMBL" id="RFU61278.1"/>
    </source>
</evidence>
<dbReference type="Proteomes" id="UP000262939">
    <property type="component" value="Unassembled WGS sequence"/>
</dbReference>
<evidence type="ECO:0000313" key="2">
    <source>
        <dbReference type="Proteomes" id="UP000262939"/>
    </source>
</evidence>
<dbReference type="AlphaFoldDB" id="A0A372L7N6"/>
<proteinExistence type="predicted"/>